<evidence type="ECO:0000313" key="3">
    <source>
        <dbReference type="EMBL" id="SFE51048.1"/>
    </source>
</evidence>
<sequence>MKNNNTRRLPQIAFGAIGLSLLALSGAASANGYWHPANNEVGVTVHPDHFQSTKTREQVRAEAIEALRNGGNWQVTESGEPSRVPAQQQAVRQGRAASAAPQQQGTAE</sequence>
<dbReference type="InterPro" id="IPR025421">
    <property type="entry name" value="DUF4148"/>
</dbReference>
<evidence type="ECO:0000256" key="1">
    <source>
        <dbReference type="SAM" id="MobiDB-lite"/>
    </source>
</evidence>
<dbReference type="Proteomes" id="UP000199119">
    <property type="component" value="Unassembled WGS sequence"/>
</dbReference>
<dbReference type="RefSeq" id="WP_092937990.1">
    <property type="nucleotide sequence ID" value="NZ_FONX01000002.1"/>
</dbReference>
<gene>
    <name evidence="3" type="ORF">SAMN04489711_102410</name>
</gene>
<reference evidence="4" key="1">
    <citation type="submission" date="2016-10" db="EMBL/GenBank/DDBJ databases">
        <authorList>
            <person name="Varghese N."/>
            <person name="Submissions S."/>
        </authorList>
    </citation>
    <scope>NUCLEOTIDE SEQUENCE [LARGE SCALE GENOMIC DNA]</scope>
    <source>
        <strain evidence="4">DSM 27981</strain>
    </source>
</reference>
<organism evidence="3 4">
    <name type="scientific">Paracidovorax wautersii</name>
    <dbReference type="NCBI Taxonomy" id="1177982"/>
    <lineage>
        <taxon>Bacteria</taxon>
        <taxon>Pseudomonadati</taxon>
        <taxon>Pseudomonadota</taxon>
        <taxon>Betaproteobacteria</taxon>
        <taxon>Burkholderiales</taxon>
        <taxon>Comamonadaceae</taxon>
        <taxon>Paracidovorax</taxon>
    </lineage>
</organism>
<dbReference type="Pfam" id="PF13663">
    <property type="entry name" value="DUF4148"/>
    <property type="match status" value="1"/>
</dbReference>
<evidence type="ECO:0000313" key="4">
    <source>
        <dbReference type="Proteomes" id="UP000199119"/>
    </source>
</evidence>
<keyword evidence="4" id="KW-1185">Reference proteome</keyword>
<dbReference type="AlphaFoldDB" id="A0A1I2B574"/>
<feature type="region of interest" description="Disordered" evidence="1">
    <location>
        <begin position="70"/>
        <end position="108"/>
    </location>
</feature>
<protein>
    <recommendedName>
        <fullName evidence="5">DUF4148 domain-containing protein</fullName>
    </recommendedName>
</protein>
<accession>A0A1I2B574</accession>
<feature type="chain" id="PRO_5011773038" description="DUF4148 domain-containing protein" evidence="2">
    <location>
        <begin position="31"/>
        <end position="108"/>
    </location>
</feature>
<keyword evidence="2" id="KW-0732">Signal</keyword>
<feature type="signal peptide" evidence="2">
    <location>
        <begin position="1"/>
        <end position="30"/>
    </location>
</feature>
<evidence type="ECO:0000256" key="2">
    <source>
        <dbReference type="SAM" id="SignalP"/>
    </source>
</evidence>
<proteinExistence type="predicted"/>
<name>A0A1I2B574_9BURK</name>
<feature type="compositionally biased region" description="Low complexity" evidence="1">
    <location>
        <begin position="82"/>
        <end position="101"/>
    </location>
</feature>
<evidence type="ECO:0008006" key="5">
    <source>
        <dbReference type="Google" id="ProtNLM"/>
    </source>
</evidence>
<dbReference type="OrthoDB" id="8526877at2"/>
<dbReference type="EMBL" id="FONX01000002">
    <property type="protein sequence ID" value="SFE51048.1"/>
    <property type="molecule type" value="Genomic_DNA"/>
</dbReference>